<dbReference type="HOGENOM" id="CLU_2502351_0_0_1"/>
<proteinExistence type="predicted"/>
<dbReference type="Proteomes" id="UP000011115">
    <property type="component" value="Unassembled WGS sequence"/>
</dbReference>
<dbReference type="Gramene" id="PGSC0003DMT400094712">
    <property type="protein sequence ID" value="PGSC0003DMT400094712"/>
    <property type="gene ID" value="PGSC0003DMG400044283"/>
</dbReference>
<evidence type="ECO:0000313" key="1">
    <source>
        <dbReference type="EnsemblPlants" id="PGSC0003DMT400094712"/>
    </source>
</evidence>
<organism evidence="1 2">
    <name type="scientific">Solanum tuberosum</name>
    <name type="common">Potato</name>
    <dbReference type="NCBI Taxonomy" id="4113"/>
    <lineage>
        <taxon>Eukaryota</taxon>
        <taxon>Viridiplantae</taxon>
        <taxon>Streptophyta</taxon>
        <taxon>Embryophyta</taxon>
        <taxon>Tracheophyta</taxon>
        <taxon>Spermatophyta</taxon>
        <taxon>Magnoliopsida</taxon>
        <taxon>eudicotyledons</taxon>
        <taxon>Gunneridae</taxon>
        <taxon>Pentapetalae</taxon>
        <taxon>asterids</taxon>
        <taxon>lamiids</taxon>
        <taxon>Solanales</taxon>
        <taxon>Solanaceae</taxon>
        <taxon>Solanoideae</taxon>
        <taxon>Solaneae</taxon>
        <taxon>Solanum</taxon>
    </lineage>
</organism>
<reference evidence="2" key="1">
    <citation type="journal article" date="2011" name="Nature">
        <title>Genome sequence and analysis of the tuber crop potato.</title>
        <authorList>
            <consortium name="The Potato Genome Sequencing Consortium"/>
        </authorList>
    </citation>
    <scope>NUCLEOTIDE SEQUENCE [LARGE SCALE GENOMIC DNA]</scope>
    <source>
        <strain evidence="2">cv. DM1-3 516 R44</strain>
    </source>
</reference>
<reference evidence="1" key="2">
    <citation type="submission" date="2015-06" db="UniProtKB">
        <authorList>
            <consortium name="EnsemblPlants"/>
        </authorList>
    </citation>
    <scope>IDENTIFICATION</scope>
    <source>
        <strain evidence="1">DM1-3 516 R44</strain>
    </source>
</reference>
<protein>
    <submittedName>
        <fullName evidence="1">Uncharacterized protein</fullName>
    </submittedName>
</protein>
<dbReference type="InParanoid" id="M1DUQ5"/>
<sequence length="86" mass="9744">MIQVFVIFLVKNVYGKYRKMDYACSPKLWLQIAWNDLSNAADFAQFRVRMSELAPLKVGQLAGKSVLCGCVVEVSCWFGACSRMEL</sequence>
<dbReference type="PaxDb" id="4113-PGSC0003DMT400094712"/>
<evidence type="ECO:0000313" key="2">
    <source>
        <dbReference type="Proteomes" id="UP000011115"/>
    </source>
</evidence>
<dbReference type="EnsemblPlants" id="PGSC0003DMT400094712">
    <property type="protein sequence ID" value="PGSC0003DMT400094712"/>
    <property type="gene ID" value="PGSC0003DMG400044283"/>
</dbReference>
<keyword evidence="2" id="KW-1185">Reference proteome</keyword>
<accession>M1DUQ5</accession>
<name>M1DUQ5_SOLTU</name>
<dbReference type="AlphaFoldDB" id="M1DUQ5"/>